<sequence>MPYPAVVTPGQPIALYTTLKTPRAMLDAARQKHSFLQLSSLSIRLRRQTRGSIGKALRIDDTVWPIWAMHGNIPIQQEKLNILWATTTAGDADEATAGNLLSLSVPASAAIIHQPGFWTCFASRTYSIEVSVGMMLVRMPMAQKDSLKERMKSRERLEVQYARAAMRVMISDPPPDYEEGHEGE</sequence>
<dbReference type="EMBL" id="CAWUOM010000015">
    <property type="protein sequence ID" value="CAK7265234.1"/>
    <property type="molecule type" value="Genomic_DNA"/>
</dbReference>
<keyword evidence="2" id="KW-1185">Reference proteome</keyword>
<accession>A0ABP0DAH7</accession>
<proteinExistence type="predicted"/>
<evidence type="ECO:0000313" key="1">
    <source>
        <dbReference type="EMBL" id="CAK7265234.1"/>
    </source>
</evidence>
<evidence type="ECO:0000313" key="2">
    <source>
        <dbReference type="Proteomes" id="UP001642501"/>
    </source>
</evidence>
<name>A0ABP0DAH7_9PEZI</name>
<organism evidence="1 2">
    <name type="scientific">Sporothrix epigloea</name>
    <dbReference type="NCBI Taxonomy" id="1892477"/>
    <lineage>
        <taxon>Eukaryota</taxon>
        <taxon>Fungi</taxon>
        <taxon>Dikarya</taxon>
        <taxon>Ascomycota</taxon>
        <taxon>Pezizomycotina</taxon>
        <taxon>Sordariomycetes</taxon>
        <taxon>Sordariomycetidae</taxon>
        <taxon>Ophiostomatales</taxon>
        <taxon>Ophiostomataceae</taxon>
        <taxon>Sporothrix</taxon>
    </lineage>
</organism>
<comment type="caution">
    <text evidence="1">The sequence shown here is derived from an EMBL/GenBank/DDBJ whole genome shotgun (WGS) entry which is preliminary data.</text>
</comment>
<gene>
    <name evidence="1" type="ORF">SEPCBS57363_001480</name>
</gene>
<reference evidence="1 2" key="1">
    <citation type="submission" date="2024-01" db="EMBL/GenBank/DDBJ databases">
        <authorList>
            <person name="Allen C."/>
            <person name="Tagirdzhanova G."/>
        </authorList>
    </citation>
    <scope>NUCLEOTIDE SEQUENCE [LARGE SCALE GENOMIC DNA]</scope>
    <source>
        <strain evidence="1 2">CBS 573.63</strain>
    </source>
</reference>
<dbReference type="Proteomes" id="UP001642501">
    <property type="component" value="Unassembled WGS sequence"/>
</dbReference>
<protein>
    <submittedName>
        <fullName evidence="1">Uncharacterized protein</fullName>
    </submittedName>
</protein>